<keyword evidence="7" id="KW-1185">Reference proteome</keyword>
<dbReference type="AlphaFoldDB" id="A0A399R3B4"/>
<dbReference type="EMBL" id="QWGB01000005">
    <property type="protein sequence ID" value="RIJ24357.1"/>
    <property type="molecule type" value="Genomic_DNA"/>
</dbReference>
<dbReference type="OrthoDB" id="9774495at2"/>
<gene>
    <name evidence="6" type="ORF">D1224_09000</name>
</gene>
<dbReference type="Gene3D" id="3.90.1150.10">
    <property type="entry name" value="Aspartate Aminotransferase, domain 1"/>
    <property type="match status" value="1"/>
</dbReference>
<name>A0A399R3B4_9PROT</name>
<evidence type="ECO:0000256" key="2">
    <source>
        <dbReference type="ARBA" id="ARBA00006966"/>
    </source>
</evidence>
<dbReference type="InterPro" id="IPR001597">
    <property type="entry name" value="ArAA_b-elim_lyase/Thr_aldolase"/>
</dbReference>
<dbReference type="InterPro" id="IPR015424">
    <property type="entry name" value="PyrdxlP-dep_Trfase"/>
</dbReference>
<dbReference type="InterPro" id="IPR015422">
    <property type="entry name" value="PyrdxlP-dep_Trfase_small"/>
</dbReference>
<dbReference type="InterPro" id="IPR015421">
    <property type="entry name" value="PyrdxlP-dep_Trfase_major"/>
</dbReference>
<comment type="caution">
    <text evidence="6">The sequence shown here is derived from an EMBL/GenBank/DDBJ whole genome shotgun (WGS) entry which is preliminary data.</text>
</comment>
<sequence>MNFSSDTSAPAHPAVLEALAGVNNGMQPSYGADEVTARLRNELTRVLETDDFDFWLCASGTAANALALSCFCPPMGAVLCHDEAHIARDERSAPEFFTGGGKLQLLPGEGAQIDETALREALAGIKPDFVHETPAHVLSLTNLTESGTAYPAGRVKHFSALAKDAGLMVHLDGARFANALVSTGASPAEMSWKARVDVLTLGLTKTGAMGCEIIILFGSARQKFNELKARAKRSGHMPPKMRYLAAQAIAMFADDRWLALATNANQRAREISNLLCRDGQTELVHPVEGNEIFVRLSESNLRALTDAGATFYPWIGGSHRLVTSWSTPAGTVERLSDLLA</sequence>
<reference evidence="6 7" key="1">
    <citation type="submission" date="2018-08" db="EMBL/GenBank/DDBJ databases">
        <title>Henriciella mobilis sp. nov., isolated from seawater.</title>
        <authorList>
            <person name="Cheng H."/>
            <person name="Wu Y.-H."/>
            <person name="Xu X.-W."/>
            <person name="Guo L.-L."/>
        </authorList>
    </citation>
    <scope>NUCLEOTIDE SEQUENCE [LARGE SCALE GENOMIC DNA]</scope>
    <source>
        <strain evidence="6 7">CCUG66934</strain>
    </source>
</reference>
<comment type="similarity">
    <text evidence="2">Belongs to the threonine aldolase family.</text>
</comment>
<dbReference type="SUPFAM" id="SSF53383">
    <property type="entry name" value="PLP-dependent transferases"/>
    <property type="match status" value="1"/>
</dbReference>
<dbReference type="GO" id="GO:0016829">
    <property type="term" value="F:lyase activity"/>
    <property type="evidence" value="ECO:0007669"/>
    <property type="project" value="InterPro"/>
</dbReference>
<dbReference type="GO" id="GO:0006520">
    <property type="term" value="P:amino acid metabolic process"/>
    <property type="evidence" value="ECO:0007669"/>
    <property type="project" value="InterPro"/>
</dbReference>
<evidence type="ECO:0000313" key="7">
    <source>
        <dbReference type="Proteomes" id="UP000265431"/>
    </source>
</evidence>
<keyword evidence="4" id="KW-0663">Pyridoxal phosphate</keyword>
<dbReference type="Gene3D" id="3.40.640.10">
    <property type="entry name" value="Type I PLP-dependent aspartate aminotransferase-like (Major domain)"/>
    <property type="match status" value="1"/>
</dbReference>
<evidence type="ECO:0000259" key="5">
    <source>
        <dbReference type="Pfam" id="PF01212"/>
    </source>
</evidence>
<dbReference type="PANTHER" id="PTHR48097:SF5">
    <property type="entry name" value="LOW SPECIFICITY L-THREONINE ALDOLASE"/>
    <property type="match status" value="1"/>
</dbReference>
<organism evidence="6 7">
    <name type="scientific">Henriciella barbarensis</name>
    <dbReference type="NCBI Taxonomy" id="86342"/>
    <lineage>
        <taxon>Bacteria</taxon>
        <taxon>Pseudomonadati</taxon>
        <taxon>Pseudomonadota</taxon>
        <taxon>Alphaproteobacteria</taxon>
        <taxon>Hyphomonadales</taxon>
        <taxon>Hyphomonadaceae</taxon>
        <taxon>Henriciella</taxon>
    </lineage>
</organism>
<protein>
    <submittedName>
        <fullName evidence="6">Threonine aldolase</fullName>
    </submittedName>
</protein>
<evidence type="ECO:0000256" key="1">
    <source>
        <dbReference type="ARBA" id="ARBA00001933"/>
    </source>
</evidence>
<feature type="domain" description="Aromatic amino acid beta-eliminating lyase/threonine aldolase" evidence="5">
    <location>
        <begin position="3"/>
        <end position="297"/>
    </location>
</feature>
<accession>A0A399R3B4</accession>
<dbReference type="PANTHER" id="PTHR48097">
    <property type="entry name" value="L-THREONINE ALDOLASE-RELATED"/>
    <property type="match status" value="1"/>
</dbReference>
<dbReference type="Proteomes" id="UP000265431">
    <property type="component" value="Unassembled WGS sequence"/>
</dbReference>
<comment type="subunit">
    <text evidence="3">Homotetramer.</text>
</comment>
<evidence type="ECO:0000313" key="6">
    <source>
        <dbReference type="EMBL" id="RIJ24357.1"/>
    </source>
</evidence>
<comment type="cofactor">
    <cofactor evidence="1">
        <name>pyridoxal 5'-phosphate</name>
        <dbReference type="ChEBI" id="CHEBI:597326"/>
    </cofactor>
</comment>
<proteinExistence type="inferred from homology"/>
<dbReference type="Pfam" id="PF01212">
    <property type="entry name" value="Beta_elim_lyase"/>
    <property type="match status" value="1"/>
</dbReference>
<evidence type="ECO:0000256" key="3">
    <source>
        <dbReference type="ARBA" id="ARBA00011881"/>
    </source>
</evidence>
<evidence type="ECO:0000256" key="4">
    <source>
        <dbReference type="ARBA" id="ARBA00022898"/>
    </source>
</evidence>